<dbReference type="AlphaFoldDB" id="A0A9Q4ABP9"/>
<dbReference type="EMBL" id="JAKNID010000008">
    <property type="protein sequence ID" value="MCG4564560.1"/>
    <property type="molecule type" value="Genomic_DNA"/>
</dbReference>
<dbReference type="GO" id="GO:0043937">
    <property type="term" value="P:regulation of sporulation"/>
    <property type="evidence" value="ECO:0007669"/>
    <property type="project" value="InterPro"/>
</dbReference>
<dbReference type="Proteomes" id="UP001108123">
    <property type="component" value="Unassembled WGS sequence"/>
</dbReference>
<keyword evidence="2" id="KW-1185">Reference proteome</keyword>
<gene>
    <name evidence="1" type="ORF">L0P62_03765</name>
</gene>
<reference evidence="1" key="1">
    <citation type="submission" date="2022-01" db="EMBL/GenBank/DDBJ databases">
        <title>Collection of gut derived symbiotic bacterial strains cultured from healthy donors.</title>
        <authorList>
            <person name="Lin H."/>
            <person name="Kohout C."/>
            <person name="Waligurski E."/>
            <person name="Pamer E.G."/>
        </authorList>
    </citation>
    <scope>NUCLEOTIDE SEQUENCE</scope>
    <source>
        <strain evidence="1">MSK.14.39</strain>
    </source>
</reference>
<name>A0A9Q4ABP9_9FIRM</name>
<comment type="caution">
    <text evidence="1">The sequence shown here is derived from an EMBL/GenBank/DDBJ whole genome shotgun (WGS) entry which is preliminary data.</text>
</comment>
<evidence type="ECO:0000313" key="1">
    <source>
        <dbReference type="EMBL" id="MCG4564560.1"/>
    </source>
</evidence>
<dbReference type="RefSeq" id="WP_216384708.1">
    <property type="nucleotide sequence ID" value="NZ_JAHLOA010000008.1"/>
</dbReference>
<evidence type="ECO:0000313" key="2">
    <source>
        <dbReference type="Proteomes" id="UP001108123"/>
    </source>
</evidence>
<dbReference type="Pfam" id="PF09388">
    <property type="entry name" value="SpoOE-like"/>
    <property type="match status" value="1"/>
</dbReference>
<sequence length="61" mass="7424">MNERMYLNDLKSEIEVKRQELNRLIIGSIDKNKILKFSMELDKLIYQYCNLEKKNKKRAEC</sequence>
<organism evidence="1 2">
    <name type="scientific">Anaerosalibacter bizertensis</name>
    <dbReference type="NCBI Taxonomy" id="932217"/>
    <lineage>
        <taxon>Bacteria</taxon>
        <taxon>Bacillati</taxon>
        <taxon>Bacillota</taxon>
        <taxon>Tissierellia</taxon>
        <taxon>Tissierellales</taxon>
        <taxon>Sporanaerobacteraceae</taxon>
        <taxon>Anaerosalibacter</taxon>
    </lineage>
</organism>
<accession>A0A9Q4ABP9</accession>
<dbReference type="InterPro" id="IPR018540">
    <property type="entry name" value="Spo0E-like"/>
</dbReference>
<proteinExistence type="predicted"/>
<protein>
    <submittedName>
        <fullName evidence="1">Aspartyl-phosphate phosphatase Spo0E family protein</fullName>
    </submittedName>
</protein>